<dbReference type="STRING" id="207340.APZ41_011925"/>
<dbReference type="InterPro" id="IPR015797">
    <property type="entry name" value="NUDIX_hydrolase-like_dom_sf"/>
</dbReference>
<dbReference type="PROSITE" id="PS51462">
    <property type="entry name" value="NUDIX"/>
    <property type="match status" value="1"/>
</dbReference>
<dbReference type="Proteomes" id="UP000254919">
    <property type="component" value="Unassembled WGS sequence"/>
</dbReference>
<evidence type="ECO:0000313" key="3">
    <source>
        <dbReference type="EMBL" id="SUE37281.1"/>
    </source>
</evidence>
<evidence type="ECO:0000313" key="2">
    <source>
        <dbReference type="EMBL" id="ONH82944.1"/>
    </source>
</evidence>
<dbReference type="EMBL" id="UGVN01000001">
    <property type="protein sequence ID" value="SUE37281.1"/>
    <property type="molecule type" value="Genomic_DNA"/>
</dbReference>
<evidence type="ECO:0000313" key="4">
    <source>
        <dbReference type="Proteomes" id="UP000054844"/>
    </source>
</evidence>
<dbReference type="CDD" id="cd03676">
    <property type="entry name" value="NUDIX_Tnr3_like"/>
    <property type="match status" value="1"/>
</dbReference>
<evidence type="ECO:0000259" key="1">
    <source>
        <dbReference type="PROSITE" id="PS51462"/>
    </source>
</evidence>
<organism evidence="2 4">
    <name type="scientific">Roseomonas mucosa</name>
    <dbReference type="NCBI Taxonomy" id="207340"/>
    <lineage>
        <taxon>Bacteria</taxon>
        <taxon>Pseudomonadati</taxon>
        <taxon>Pseudomonadota</taxon>
        <taxon>Alphaproteobacteria</taxon>
        <taxon>Acetobacterales</taxon>
        <taxon>Roseomonadaceae</taxon>
        <taxon>Roseomonas</taxon>
    </lineage>
</organism>
<gene>
    <name evidence="2" type="ORF">APZ41_011925</name>
    <name evidence="3" type="ORF">NCTC13291_00077</name>
</gene>
<dbReference type="EMBL" id="LLWF02000036">
    <property type="protein sequence ID" value="ONH82944.1"/>
    <property type="molecule type" value="Genomic_DNA"/>
</dbReference>
<evidence type="ECO:0000313" key="5">
    <source>
        <dbReference type="Proteomes" id="UP000254919"/>
    </source>
</evidence>
<dbReference type="GO" id="GO:0003824">
    <property type="term" value="F:catalytic activity"/>
    <property type="evidence" value="ECO:0007669"/>
    <property type="project" value="UniProtKB-ARBA"/>
</dbReference>
<reference evidence="2 4" key="1">
    <citation type="submission" date="2016-12" db="EMBL/GenBank/DDBJ databases">
        <title>Draft genome sequence of Roseomonas mucosa strain AU37, isolated from a peripheral intravenous catheter.</title>
        <authorList>
            <person name="Choudhury M.A."/>
            <person name="Sidjabat H.E."/>
            <person name="Wailan A.M."/>
            <person name="Zhang L."/>
            <person name="Marsh N.M."/>
            <person name="Rickard C.M."/>
            <person name="Davies M."/>
            <person name="Mcmillan D.J."/>
        </authorList>
    </citation>
    <scope>NUCLEOTIDE SEQUENCE [LARGE SCALE GENOMIC DNA]</scope>
    <source>
        <strain evidence="2 4">SAVE376</strain>
    </source>
</reference>
<dbReference type="InterPro" id="IPR031804">
    <property type="entry name" value="DUF4743"/>
</dbReference>
<dbReference type="Pfam" id="PF00293">
    <property type="entry name" value="NUDIX"/>
    <property type="match status" value="1"/>
</dbReference>
<dbReference type="InterPro" id="IPR000086">
    <property type="entry name" value="NUDIX_hydrolase_dom"/>
</dbReference>
<dbReference type="SUPFAM" id="SSF55811">
    <property type="entry name" value="Nudix"/>
    <property type="match status" value="1"/>
</dbReference>
<sequence>MVAGQSGAAHLRGMDTRLYRHIQACNDHPELGRYTPLRLGGEQVGWLPPVLAARLPELSPHLRAAPEGVVLDPGLAGPGERSAALAHLTARLAAEGMFKPRKEMFDVRAAPGGPVLAVVDRAAVAAFGILSQGAHLNGLVRRADGLHLWIGWRSRHKALAPGQMDNIVAGGVPAGLSPHDTLLKEAEEEARMPAALAARAKPVGRVSYVMDSPGEGLRRDILHCFDIELPEDFTPEPGDDEVERFELWPAARVLEAVRDGDRVKFNVNLVLIDLFLREGLAEDPDGRLRQGLDRFR</sequence>
<dbReference type="RefSeq" id="WP_076970289.1">
    <property type="nucleotide sequence ID" value="NZ_AP031462.1"/>
</dbReference>
<keyword evidence="4" id="KW-1185">Reference proteome</keyword>
<feature type="domain" description="Nudix hydrolase" evidence="1">
    <location>
        <begin position="131"/>
        <end position="270"/>
    </location>
</feature>
<accession>A0A1S8D5B8</accession>
<protein>
    <submittedName>
        <fullName evidence="3">NUDIX domain</fullName>
    </submittedName>
</protein>
<reference evidence="3 5" key="2">
    <citation type="submission" date="2018-06" db="EMBL/GenBank/DDBJ databases">
        <authorList>
            <consortium name="Pathogen Informatics"/>
            <person name="Doyle S."/>
        </authorList>
    </citation>
    <scope>NUCLEOTIDE SEQUENCE [LARGE SCALE GENOMIC DNA]</scope>
    <source>
        <strain evidence="3 5">NCTC13291</strain>
    </source>
</reference>
<dbReference type="AlphaFoldDB" id="A0A1S8D5B8"/>
<dbReference type="Proteomes" id="UP000054844">
    <property type="component" value="Unassembled WGS sequence"/>
</dbReference>
<dbReference type="Gene3D" id="3.90.79.10">
    <property type="entry name" value="Nucleoside Triphosphate Pyrophosphohydrolase"/>
    <property type="match status" value="1"/>
</dbReference>
<proteinExistence type="predicted"/>
<dbReference type="Pfam" id="PF15916">
    <property type="entry name" value="DUF4743"/>
    <property type="match status" value="1"/>
</dbReference>
<name>A0A1S8D5B8_9PROT</name>